<dbReference type="STRING" id="1182568.SU48_02625"/>
<dbReference type="KEGG" id="dpu:SU48_02625"/>
<sequence length="157" mass="17098">MLRAALPANAPTIALHRFPAEADAQERPIYAAWVETALQHGKYLGFLMVLDGETVISGAGLTLLEWGPTRGDPQPFRGRIVNVWTHPDHRRQGHARAAVLACLNAAQCRGISRLSLGTTPEARALYESLGFRASGGELGLTLTERGESLIRRGYLED</sequence>
<dbReference type="PATRIC" id="fig|1182568.3.peg.549"/>
<feature type="domain" description="N-acetyltransferase" evidence="3">
    <location>
        <begin position="1"/>
        <end position="156"/>
    </location>
</feature>
<gene>
    <name evidence="4" type="ORF">SU48_02625</name>
</gene>
<dbReference type="SUPFAM" id="SSF55729">
    <property type="entry name" value="Acyl-CoA N-acyltransferases (Nat)"/>
    <property type="match status" value="1"/>
</dbReference>
<protein>
    <recommendedName>
        <fullName evidence="3">N-acetyltransferase domain-containing protein</fullName>
    </recommendedName>
</protein>
<evidence type="ECO:0000313" key="4">
    <source>
        <dbReference type="EMBL" id="ANE42835.1"/>
    </source>
</evidence>
<dbReference type="InterPro" id="IPR000182">
    <property type="entry name" value="GNAT_dom"/>
</dbReference>
<dbReference type="CDD" id="cd04301">
    <property type="entry name" value="NAT_SF"/>
    <property type="match status" value="1"/>
</dbReference>
<reference evidence="4 5" key="1">
    <citation type="submission" date="2015-01" db="EMBL/GenBank/DDBJ databases">
        <title>Deinococcus puniceus/DY1/ whole genome sequencing.</title>
        <authorList>
            <person name="Kim M.K."/>
            <person name="Srinivasan S."/>
            <person name="Lee J.-J."/>
        </authorList>
    </citation>
    <scope>NUCLEOTIDE SEQUENCE [LARGE SCALE GENOMIC DNA]</scope>
    <source>
        <strain evidence="4 5">DY1</strain>
    </source>
</reference>
<organism evidence="4 5">
    <name type="scientific">Deinococcus puniceus</name>
    <dbReference type="NCBI Taxonomy" id="1182568"/>
    <lineage>
        <taxon>Bacteria</taxon>
        <taxon>Thermotogati</taxon>
        <taxon>Deinococcota</taxon>
        <taxon>Deinococci</taxon>
        <taxon>Deinococcales</taxon>
        <taxon>Deinococcaceae</taxon>
        <taxon>Deinococcus</taxon>
    </lineage>
</organism>
<dbReference type="PANTHER" id="PTHR43877">
    <property type="entry name" value="AMINOALKYLPHOSPHONATE N-ACETYLTRANSFERASE-RELATED-RELATED"/>
    <property type="match status" value="1"/>
</dbReference>
<keyword evidence="1" id="KW-0808">Transferase</keyword>
<keyword evidence="5" id="KW-1185">Reference proteome</keyword>
<dbReference type="Pfam" id="PF00583">
    <property type="entry name" value="Acetyltransf_1"/>
    <property type="match status" value="1"/>
</dbReference>
<dbReference type="InterPro" id="IPR050832">
    <property type="entry name" value="Bact_Acetyltransf"/>
</dbReference>
<evidence type="ECO:0000256" key="1">
    <source>
        <dbReference type="ARBA" id="ARBA00022679"/>
    </source>
</evidence>
<dbReference type="Gene3D" id="3.40.630.30">
    <property type="match status" value="1"/>
</dbReference>
<keyword evidence="2" id="KW-0012">Acyltransferase</keyword>
<dbReference type="InterPro" id="IPR016181">
    <property type="entry name" value="Acyl_CoA_acyltransferase"/>
</dbReference>
<proteinExistence type="predicted"/>
<dbReference type="AlphaFoldDB" id="A0A172T713"/>
<dbReference type="Proteomes" id="UP000077363">
    <property type="component" value="Chromosome"/>
</dbReference>
<dbReference type="GO" id="GO:0016747">
    <property type="term" value="F:acyltransferase activity, transferring groups other than amino-acyl groups"/>
    <property type="evidence" value="ECO:0007669"/>
    <property type="project" value="InterPro"/>
</dbReference>
<accession>A0A172T713</accession>
<dbReference type="OrthoDB" id="70840at2"/>
<dbReference type="RefSeq" id="WP_064013890.1">
    <property type="nucleotide sequence ID" value="NZ_CP011387.1"/>
</dbReference>
<dbReference type="PROSITE" id="PS51186">
    <property type="entry name" value="GNAT"/>
    <property type="match status" value="1"/>
</dbReference>
<evidence type="ECO:0000313" key="5">
    <source>
        <dbReference type="Proteomes" id="UP000077363"/>
    </source>
</evidence>
<dbReference type="EMBL" id="CP011387">
    <property type="protein sequence ID" value="ANE42835.1"/>
    <property type="molecule type" value="Genomic_DNA"/>
</dbReference>
<evidence type="ECO:0000259" key="3">
    <source>
        <dbReference type="PROSITE" id="PS51186"/>
    </source>
</evidence>
<evidence type="ECO:0000256" key="2">
    <source>
        <dbReference type="ARBA" id="ARBA00023315"/>
    </source>
</evidence>
<name>A0A172T713_9DEIO</name>